<evidence type="ECO:0000313" key="3">
    <source>
        <dbReference type="EMBL" id="BAU93993.1"/>
    </source>
</evidence>
<dbReference type="SFLD" id="SFLDG00358">
    <property type="entry name" value="Main_(cytGST)"/>
    <property type="match status" value="1"/>
</dbReference>
<dbReference type="SUPFAM" id="SSF47616">
    <property type="entry name" value="GST C-terminal domain-like"/>
    <property type="match status" value="1"/>
</dbReference>
<dbReference type="PANTHER" id="PTHR44051">
    <property type="entry name" value="GLUTATHIONE S-TRANSFERASE-RELATED"/>
    <property type="match status" value="1"/>
</dbReference>
<dbReference type="Gene3D" id="3.40.30.10">
    <property type="entry name" value="Glutaredoxin"/>
    <property type="match status" value="1"/>
</dbReference>
<evidence type="ECO:0000313" key="4">
    <source>
        <dbReference type="Proteomes" id="UP000218288"/>
    </source>
</evidence>
<dbReference type="CDD" id="cd03057">
    <property type="entry name" value="GST_N_Beta"/>
    <property type="match status" value="1"/>
</dbReference>
<dbReference type="GO" id="GO:0016740">
    <property type="term" value="F:transferase activity"/>
    <property type="evidence" value="ECO:0007669"/>
    <property type="project" value="UniProtKB-KW"/>
</dbReference>
<dbReference type="AlphaFoldDB" id="A0A160PMI4"/>
<feature type="domain" description="GST N-terminal" evidence="1">
    <location>
        <begin position="1"/>
        <end position="82"/>
    </location>
</feature>
<dbReference type="PANTHER" id="PTHR44051:SF8">
    <property type="entry name" value="GLUTATHIONE S-TRANSFERASE GSTA"/>
    <property type="match status" value="1"/>
</dbReference>
<dbReference type="PROSITE" id="PS50404">
    <property type="entry name" value="GST_NTER"/>
    <property type="match status" value="1"/>
</dbReference>
<accession>A0A160PMI4</accession>
<dbReference type="InterPro" id="IPR036249">
    <property type="entry name" value="Thioredoxin-like_sf"/>
</dbReference>
<dbReference type="PROSITE" id="PS50405">
    <property type="entry name" value="GST_CTER"/>
    <property type="match status" value="1"/>
</dbReference>
<keyword evidence="3" id="KW-0808">Transferase</keyword>
<dbReference type="InterPro" id="IPR040079">
    <property type="entry name" value="Glutathione_S-Trfase"/>
</dbReference>
<dbReference type="EMBL" id="AP014809">
    <property type="protein sequence ID" value="BAU93993.1"/>
    <property type="molecule type" value="Genomic_DNA"/>
</dbReference>
<dbReference type="SFLD" id="SFLDG01150">
    <property type="entry name" value="Main.1:_Beta-like"/>
    <property type="match status" value="1"/>
</dbReference>
<sequence length="214" mass="23731">MTARTLYYAPGACSLASHIVLEEIGAPYETVRLDLAKGDQRAPEYLAVNERGRVPALYEDGWVLTENAAILRHLARSHPEAGLLPADLRGQAVADEWMAWLSTGHHVAYAHVRRPERYSADEAAFPEIRAKGADTFGDLCTMTEVRLSNGGWTLGECYSVVDPYLMVFWIWARGPVIGFDMPAQFPAWTDHARRMAERPAVRAVLAREGLTPPA</sequence>
<dbReference type="InterPro" id="IPR004045">
    <property type="entry name" value="Glutathione_S-Trfase_N"/>
</dbReference>
<dbReference type="InterPro" id="IPR036282">
    <property type="entry name" value="Glutathione-S-Trfase_C_sf"/>
</dbReference>
<dbReference type="Gene3D" id="1.20.1050.10">
    <property type="match status" value="1"/>
</dbReference>
<protein>
    <submittedName>
        <fullName evidence="3">Glutathione S-transferase</fullName>
    </submittedName>
</protein>
<reference evidence="3 4" key="1">
    <citation type="journal article" date="2016" name="Genome Announc.">
        <title>Complete Genome Sequence of Methylobacterium populi P-1M, Isolated from Pink-Pigmented Household Biofilm.</title>
        <authorList>
            <person name="Morohoshi T."/>
            <person name="Ikeda T."/>
        </authorList>
    </citation>
    <scope>NUCLEOTIDE SEQUENCE [LARGE SCALE GENOMIC DNA]</scope>
    <source>
        <strain evidence="3 4">P-1M</strain>
    </source>
</reference>
<name>A0A160PMI4_9HYPH</name>
<evidence type="ECO:0000259" key="1">
    <source>
        <dbReference type="PROSITE" id="PS50404"/>
    </source>
</evidence>
<dbReference type="RefSeq" id="WP_096487627.1">
    <property type="nucleotide sequence ID" value="NZ_AP014809.1"/>
</dbReference>
<dbReference type="SUPFAM" id="SSF52833">
    <property type="entry name" value="Thioredoxin-like"/>
    <property type="match status" value="1"/>
</dbReference>
<dbReference type="InterPro" id="IPR010987">
    <property type="entry name" value="Glutathione-S-Trfase_C-like"/>
</dbReference>
<dbReference type="Pfam" id="PF02798">
    <property type="entry name" value="GST_N"/>
    <property type="match status" value="1"/>
</dbReference>
<organism evidence="3 4">
    <name type="scientific">Methylorubrum populi</name>
    <dbReference type="NCBI Taxonomy" id="223967"/>
    <lineage>
        <taxon>Bacteria</taxon>
        <taxon>Pseudomonadati</taxon>
        <taxon>Pseudomonadota</taxon>
        <taxon>Alphaproteobacteria</taxon>
        <taxon>Hyphomicrobiales</taxon>
        <taxon>Methylobacteriaceae</taxon>
        <taxon>Methylorubrum</taxon>
    </lineage>
</organism>
<feature type="domain" description="GST C-terminal" evidence="2">
    <location>
        <begin position="87"/>
        <end position="213"/>
    </location>
</feature>
<dbReference type="SFLD" id="SFLDS00019">
    <property type="entry name" value="Glutathione_Transferase_(cytos"/>
    <property type="match status" value="1"/>
</dbReference>
<gene>
    <name evidence="3" type="ORF">MPPM_5388</name>
</gene>
<dbReference type="OrthoDB" id="7583243at2"/>
<evidence type="ECO:0000259" key="2">
    <source>
        <dbReference type="PROSITE" id="PS50405"/>
    </source>
</evidence>
<proteinExistence type="predicted"/>
<dbReference type="Proteomes" id="UP000218288">
    <property type="component" value="Chromosome"/>
</dbReference>